<evidence type="ECO:0000256" key="1">
    <source>
        <dbReference type="SAM" id="MobiDB-lite"/>
    </source>
</evidence>
<dbReference type="GO" id="GO:0003676">
    <property type="term" value="F:nucleic acid binding"/>
    <property type="evidence" value="ECO:0007669"/>
    <property type="project" value="InterPro"/>
</dbReference>
<dbReference type="GeneID" id="83209403"/>
<dbReference type="Pfam" id="PF01585">
    <property type="entry name" value="G-patch"/>
    <property type="match status" value="1"/>
</dbReference>
<evidence type="ECO:0000313" key="3">
    <source>
        <dbReference type="EMBL" id="KAJ8662292.1"/>
    </source>
</evidence>
<dbReference type="InterPro" id="IPR039146">
    <property type="entry name" value="GPANK1"/>
</dbReference>
<dbReference type="PANTHER" id="PTHR20923:SF1">
    <property type="entry name" value="G PATCH DOMAIN AND ANKYRIN REPEAT-CONTAINING PROTEIN 1"/>
    <property type="match status" value="1"/>
</dbReference>
<feature type="domain" description="G-patch" evidence="2">
    <location>
        <begin position="130"/>
        <end position="176"/>
    </location>
</feature>
<gene>
    <name evidence="3" type="ORF">O0I10_001985</name>
</gene>
<evidence type="ECO:0000313" key="4">
    <source>
        <dbReference type="Proteomes" id="UP001234581"/>
    </source>
</evidence>
<dbReference type="InterPro" id="IPR000467">
    <property type="entry name" value="G_patch_dom"/>
</dbReference>
<accession>A0AAD7VAY3</accession>
<feature type="region of interest" description="Disordered" evidence="1">
    <location>
        <begin position="1"/>
        <end position="89"/>
    </location>
</feature>
<dbReference type="SMART" id="SM00443">
    <property type="entry name" value="G_patch"/>
    <property type="match status" value="1"/>
</dbReference>
<dbReference type="Proteomes" id="UP001234581">
    <property type="component" value="Unassembled WGS sequence"/>
</dbReference>
<dbReference type="PANTHER" id="PTHR20923">
    <property type="entry name" value="BAT4 PROTEIN-RELATED"/>
    <property type="match status" value="1"/>
</dbReference>
<feature type="region of interest" description="Disordered" evidence="1">
    <location>
        <begin position="191"/>
        <end position="215"/>
    </location>
</feature>
<reference evidence="3 4" key="1">
    <citation type="submission" date="2023-03" db="EMBL/GenBank/DDBJ databases">
        <title>Genome sequence of Lichtheimia ornata CBS 291.66.</title>
        <authorList>
            <person name="Mohabir J.T."/>
            <person name="Shea T.P."/>
            <person name="Kurbessoian T."/>
            <person name="Berby B."/>
            <person name="Fontaine J."/>
            <person name="Livny J."/>
            <person name="Gnirke A."/>
            <person name="Stajich J.E."/>
            <person name="Cuomo C.A."/>
        </authorList>
    </citation>
    <scope>NUCLEOTIDE SEQUENCE [LARGE SCALE GENOMIC DNA]</scope>
    <source>
        <strain evidence="3">CBS 291.66</strain>
    </source>
</reference>
<feature type="compositionally biased region" description="Low complexity" evidence="1">
    <location>
        <begin position="57"/>
        <end position="76"/>
    </location>
</feature>
<evidence type="ECO:0000259" key="2">
    <source>
        <dbReference type="PROSITE" id="PS50174"/>
    </source>
</evidence>
<keyword evidence="4" id="KW-1185">Reference proteome</keyword>
<dbReference type="PROSITE" id="PS50174">
    <property type="entry name" value="G_PATCH"/>
    <property type="match status" value="1"/>
</dbReference>
<dbReference type="AlphaFoldDB" id="A0AAD7VAY3"/>
<dbReference type="RefSeq" id="XP_058347205.1">
    <property type="nucleotide sequence ID" value="XM_058482074.1"/>
</dbReference>
<sequence>MERSTSTPPSSSPTVPPLRTGLSRPVAFVPSSDNTRSLSLPPPSTSSGDDIANLYRSIVSSTSSPSSEPATTSIPIAEDSNASSSSSSTTFCAECNKQIPESTMKEHIQTVAHMVSAEYMRSVDFLTLNQSNVGFRMMQTQGWQYEEGLGALGEGRRHPVATVLKKDRSGIGHKHEPKRVTHLSRDIEQNFKKELPQQPSGKQLARKARRESKQRVAMLKYMNE</sequence>
<organism evidence="3 4">
    <name type="scientific">Lichtheimia ornata</name>
    <dbReference type="NCBI Taxonomy" id="688661"/>
    <lineage>
        <taxon>Eukaryota</taxon>
        <taxon>Fungi</taxon>
        <taxon>Fungi incertae sedis</taxon>
        <taxon>Mucoromycota</taxon>
        <taxon>Mucoromycotina</taxon>
        <taxon>Mucoromycetes</taxon>
        <taxon>Mucorales</taxon>
        <taxon>Lichtheimiaceae</taxon>
        <taxon>Lichtheimia</taxon>
    </lineage>
</organism>
<comment type="caution">
    <text evidence="3">The sequence shown here is derived from an EMBL/GenBank/DDBJ whole genome shotgun (WGS) entry which is preliminary data.</text>
</comment>
<protein>
    <recommendedName>
        <fullName evidence="2">G-patch domain-containing protein</fullName>
    </recommendedName>
</protein>
<proteinExistence type="predicted"/>
<dbReference type="EMBL" id="JARTCD010000005">
    <property type="protein sequence ID" value="KAJ8662292.1"/>
    <property type="molecule type" value="Genomic_DNA"/>
</dbReference>
<name>A0AAD7VAY3_9FUNG</name>